<keyword evidence="1" id="KW-1133">Transmembrane helix</keyword>
<dbReference type="PIRSF" id="PIRSF036615">
    <property type="entry name" value="MHYT_LytTR"/>
    <property type="match status" value="1"/>
</dbReference>
<feature type="transmembrane region" description="Helical" evidence="1">
    <location>
        <begin position="104"/>
        <end position="124"/>
    </location>
</feature>
<keyword evidence="1" id="KW-0472">Membrane</keyword>
<gene>
    <name evidence="4" type="ORF">HJ536_10650</name>
</gene>
<feature type="transmembrane region" description="Helical" evidence="1">
    <location>
        <begin position="72"/>
        <end position="97"/>
    </location>
</feature>
<evidence type="ECO:0000256" key="1">
    <source>
        <dbReference type="PROSITE-ProRule" id="PRU00244"/>
    </source>
</evidence>
<dbReference type="InterPro" id="IPR012073">
    <property type="entry name" value="LytTR_MHYT"/>
</dbReference>
<evidence type="ECO:0000259" key="2">
    <source>
        <dbReference type="PROSITE" id="PS50924"/>
    </source>
</evidence>
<dbReference type="PROSITE" id="PS50930">
    <property type="entry name" value="HTH_LYTTR"/>
    <property type="match status" value="1"/>
</dbReference>
<keyword evidence="1" id="KW-0812">Transmembrane</keyword>
<proteinExistence type="predicted"/>
<dbReference type="AlphaFoldDB" id="A0A850QD65"/>
<comment type="caution">
    <text evidence="4">The sequence shown here is derived from an EMBL/GenBank/DDBJ whole genome shotgun (WGS) entry which is preliminary data.</text>
</comment>
<feature type="transmembrane region" description="Helical" evidence="1">
    <location>
        <begin position="168"/>
        <end position="190"/>
    </location>
</feature>
<dbReference type="EMBL" id="JABCJE010000004">
    <property type="protein sequence ID" value="NVO23811.1"/>
    <property type="molecule type" value="Genomic_DNA"/>
</dbReference>
<dbReference type="SMART" id="SM00850">
    <property type="entry name" value="LytTR"/>
    <property type="match status" value="1"/>
</dbReference>
<accession>A0A850QD65</accession>
<sequence>MLAFTHDLWMVAAAFAIALFAGFSGMSLLRGASRLDVGRRKFLVAVAAFVLGGGIWSMHFVAMLGLQLPVAFYYDGLTTLVSVLVAILMVGLALLVLHFPRRTPVTMTIAGVIMGAGIAAMHYVGMSGMEICGPVFRPMGVVVALVASLLLSNLAIWVGYGARTRGNILLGTLCFAVAVVSMHFIAMLGTDFYLDDVSVTTGPALSNATLAMMVAVSSFVISGVSLLSGVSFFVPLPQEQEIALPEMPLVVDAPEAPTAAPVASVRVPYDREGRTQYAESADIAAIRAEGHYTVVYRGPDKIFCSWSISDADRRLEPLGFLRVHRSWLVNPAFVADFQRTKDTGFCLFRDTESLTMVPVARSRLQEVRELLGM</sequence>
<feature type="domain" description="HTH LytTR-type" evidence="3">
    <location>
        <begin position="281"/>
        <end position="373"/>
    </location>
</feature>
<organism evidence="4 5">
    <name type="scientific">Donghicola mangrovi</name>
    <dbReference type="NCBI Taxonomy" id="2729614"/>
    <lineage>
        <taxon>Bacteria</taxon>
        <taxon>Pseudomonadati</taxon>
        <taxon>Pseudomonadota</taxon>
        <taxon>Alphaproteobacteria</taxon>
        <taxon>Rhodobacterales</taxon>
        <taxon>Roseobacteraceae</taxon>
        <taxon>Donghicola</taxon>
    </lineage>
</organism>
<dbReference type="Proteomes" id="UP000592216">
    <property type="component" value="Unassembled WGS sequence"/>
</dbReference>
<feature type="transmembrane region" description="Helical" evidence="1">
    <location>
        <begin position="42"/>
        <end position="66"/>
    </location>
</feature>
<evidence type="ECO:0000313" key="4">
    <source>
        <dbReference type="EMBL" id="NVO23811.1"/>
    </source>
</evidence>
<reference evidence="4 5" key="1">
    <citation type="submission" date="2020-04" db="EMBL/GenBank/DDBJ databases">
        <title>Donghicola sp., a member of the Rhodobacteraceae family isolated from mangrove forest in Thailand.</title>
        <authorList>
            <person name="Charoenyingcharoen P."/>
            <person name="Yukphan P."/>
        </authorList>
    </citation>
    <scope>NUCLEOTIDE SEQUENCE [LARGE SCALE GENOMIC DNA]</scope>
    <source>
        <strain evidence="4 5">B5-SW-15</strain>
    </source>
</reference>
<protein>
    <submittedName>
        <fullName evidence="4">Carbon monoxide dehydrogenase</fullName>
    </submittedName>
</protein>
<dbReference type="PROSITE" id="PS50924">
    <property type="entry name" value="MHYT"/>
    <property type="match status" value="1"/>
</dbReference>
<name>A0A850QD65_9RHOB</name>
<dbReference type="Pfam" id="PF03707">
    <property type="entry name" value="MHYT"/>
    <property type="match status" value="2"/>
</dbReference>
<dbReference type="PANTHER" id="PTHR35152">
    <property type="entry name" value="DOMAIN SIGNALLING PROTEIN, PUTATIVE (AFU_ORTHOLOGUE AFUA_5G11310)-RELATED"/>
    <property type="match status" value="1"/>
</dbReference>
<dbReference type="Pfam" id="PF04397">
    <property type="entry name" value="LytTR"/>
    <property type="match status" value="1"/>
</dbReference>
<dbReference type="RefSeq" id="WP_177157693.1">
    <property type="nucleotide sequence ID" value="NZ_JABCJE010000004.1"/>
</dbReference>
<dbReference type="InterPro" id="IPR005330">
    <property type="entry name" value="MHYT_dom"/>
</dbReference>
<dbReference type="GO" id="GO:0016020">
    <property type="term" value="C:membrane"/>
    <property type="evidence" value="ECO:0007669"/>
    <property type="project" value="UniProtKB-UniRule"/>
</dbReference>
<feature type="transmembrane region" description="Helical" evidence="1">
    <location>
        <begin position="136"/>
        <end position="156"/>
    </location>
</feature>
<dbReference type="GO" id="GO:0003677">
    <property type="term" value="F:DNA binding"/>
    <property type="evidence" value="ECO:0007669"/>
    <property type="project" value="InterPro"/>
</dbReference>
<evidence type="ECO:0000313" key="5">
    <source>
        <dbReference type="Proteomes" id="UP000592216"/>
    </source>
</evidence>
<dbReference type="InterPro" id="IPR007492">
    <property type="entry name" value="LytTR_DNA-bd_dom"/>
</dbReference>
<dbReference type="PANTHER" id="PTHR35152:SF1">
    <property type="entry name" value="DOMAIN SIGNALLING PROTEIN, PUTATIVE (AFU_ORTHOLOGUE AFUA_5G11310)-RELATED"/>
    <property type="match status" value="1"/>
</dbReference>
<feature type="transmembrane region" description="Helical" evidence="1">
    <location>
        <begin position="6"/>
        <end position="30"/>
    </location>
</feature>
<evidence type="ECO:0000259" key="3">
    <source>
        <dbReference type="PROSITE" id="PS50930"/>
    </source>
</evidence>
<feature type="transmembrane region" description="Helical" evidence="1">
    <location>
        <begin position="210"/>
        <end position="234"/>
    </location>
</feature>
<dbReference type="Gene3D" id="2.40.50.1020">
    <property type="entry name" value="LytTr DNA-binding domain"/>
    <property type="match status" value="1"/>
</dbReference>
<feature type="domain" description="MHYT" evidence="2">
    <location>
        <begin position="6"/>
        <end position="193"/>
    </location>
</feature>